<reference evidence="1 2" key="1">
    <citation type="submission" date="2019-09" db="EMBL/GenBank/DDBJ databases">
        <title>Polymorphobacter sp. isolated from a lake in China.</title>
        <authorList>
            <person name="Liu Z."/>
        </authorList>
    </citation>
    <scope>NUCLEOTIDE SEQUENCE [LARGE SCALE GENOMIC DNA]</scope>
    <source>
        <strain evidence="1 2">D40P</strain>
    </source>
</reference>
<comment type="caution">
    <text evidence="1">The sequence shown here is derived from an EMBL/GenBank/DDBJ whole genome shotgun (WGS) entry which is preliminary data.</text>
</comment>
<organism evidence="1 2">
    <name type="scientific">Sandarakinorhabdus fusca</name>
    <dbReference type="NCBI Taxonomy" id="1439888"/>
    <lineage>
        <taxon>Bacteria</taxon>
        <taxon>Pseudomonadati</taxon>
        <taxon>Pseudomonadota</taxon>
        <taxon>Alphaproteobacteria</taxon>
        <taxon>Sphingomonadales</taxon>
        <taxon>Sphingosinicellaceae</taxon>
        <taxon>Sandarakinorhabdus</taxon>
    </lineage>
</organism>
<dbReference type="Proteomes" id="UP000481327">
    <property type="component" value="Unassembled WGS sequence"/>
</dbReference>
<keyword evidence="2" id="KW-1185">Reference proteome</keyword>
<dbReference type="AlphaFoldDB" id="A0A7C9GQQ3"/>
<dbReference type="EMBL" id="WIOL01000007">
    <property type="protein sequence ID" value="MQT18535.1"/>
    <property type="molecule type" value="Genomic_DNA"/>
</dbReference>
<name>A0A7C9GQQ3_9SPHN</name>
<evidence type="ECO:0000313" key="2">
    <source>
        <dbReference type="Proteomes" id="UP000481327"/>
    </source>
</evidence>
<accession>A0A7C9GQQ3</accession>
<sequence length="203" mass="22789">MMPKTPVASRFLLRLIDVGDQICFSALRQWEFDRILSGVAAQSPKDFTPAVFAANPFSNRIYRRVGDLPQFSSDAEQVALKMGVIASVEHVLACLEEMQTFRAALASTNADAISNDAEEEQLRLKIEAWSGAKATAAYFRTIGLFRLLRNHYAHLNDKPHPALKSYIAANATTLNRFWAKAPTQLHTSTSTRFQGYRLPSNWR</sequence>
<dbReference type="OrthoDB" id="8478091at2"/>
<gene>
    <name evidence="1" type="ORF">F3168_14870</name>
</gene>
<dbReference type="RefSeq" id="WP_152578999.1">
    <property type="nucleotide sequence ID" value="NZ_JAATJI010000001.1"/>
</dbReference>
<proteinExistence type="predicted"/>
<evidence type="ECO:0000313" key="1">
    <source>
        <dbReference type="EMBL" id="MQT18535.1"/>
    </source>
</evidence>
<protein>
    <submittedName>
        <fullName evidence="1">Uncharacterized protein</fullName>
    </submittedName>
</protein>